<dbReference type="Proteomes" id="UP000283128">
    <property type="component" value="Unassembled WGS sequence"/>
</dbReference>
<evidence type="ECO:0000256" key="1">
    <source>
        <dbReference type="SAM" id="SignalP"/>
    </source>
</evidence>
<sequence>MRHPLGSLLRRPAVGAVSLAALFATCGAAAAPPSPEAESIAFTQRYRVLQHGGVVRAANSALTCRAGGSAKTSCPAARSGGAAANGDFDMTYTDVDRDPRTDNSSSAEVRLPAGAKVTYARLYWGGNLRAGERKPAGDSRRVLFQEPGGSHREVLADSLVGHRVAGGADAYQASADVTRLVRASGGGSYTVAQIDVAKGRSAAGACGGWTLVAAYEKRAEPLRRIALWDGFESFSEGHRGHTVRLGGMPVAAGATGRVGMVAYNGDRGVTGDSLSVSSGRRARPVALRNTANPADDVLNSSISEPGRAQPRRVPAYANTLGYDSDVFTLGRGTRQRGPGLDLRMISRRDTAWIGVLFAAVDAGP</sequence>
<dbReference type="AlphaFoldDB" id="A0A437PZ27"/>
<evidence type="ECO:0000313" key="3">
    <source>
        <dbReference type="Proteomes" id="UP000283128"/>
    </source>
</evidence>
<dbReference type="RefSeq" id="WP_127827771.1">
    <property type="nucleotide sequence ID" value="NZ_RZYA01000003.1"/>
</dbReference>
<comment type="caution">
    <text evidence="2">The sequence shown here is derived from an EMBL/GenBank/DDBJ whole genome shotgun (WGS) entry which is preliminary data.</text>
</comment>
<feature type="chain" id="PRO_5019562213" evidence="1">
    <location>
        <begin position="31"/>
        <end position="364"/>
    </location>
</feature>
<gene>
    <name evidence="2" type="ORF">EOT10_10180</name>
</gene>
<keyword evidence="3" id="KW-1185">Reference proteome</keyword>
<dbReference type="OrthoDB" id="3847058at2"/>
<name>A0A437PZ27_9ACTN</name>
<dbReference type="EMBL" id="RZYA01000003">
    <property type="protein sequence ID" value="RVU27514.1"/>
    <property type="molecule type" value="Genomic_DNA"/>
</dbReference>
<evidence type="ECO:0000313" key="2">
    <source>
        <dbReference type="EMBL" id="RVU27514.1"/>
    </source>
</evidence>
<organism evidence="2 3">
    <name type="scientific">Streptomyces antnestii</name>
    <dbReference type="NCBI Taxonomy" id="2494256"/>
    <lineage>
        <taxon>Bacteria</taxon>
        <taxon>Bacillati</taxon>
        <taxon>Actinomycetota</taxon>
        <taxon>Actinomycetes</taxon>
        <taxon>Kitasatosporales</taxon>
        <taxon>Streptomycetaceae</taxon>
        <taxon>Streptomyces</taxon>
    </lineage>
</organism>
<accession>A0A437PZ27</accession>
<proteinExistence type="predicted"/>
<reference evidence="2 3" key="1">
    <citation type="submission" date="2019-01" db="EMBL/GenBank/DDBJ databases">
        <title>Genome sequences of Streptomyces and Rhizobium isolates collected from root and soil.</title>
        <authorList>
            <person name="Chhettri S."/>
            <person name="Sevigny J.L."/>
            <person name="Sen A."/>
            <person name="Ennis N."/>
            <person name="Tisa L."/>
        </authorList>
    </citation>
    <scope>NUCLEOTIDE SEQUENCE [LARGE SCALE GENOMIC DNA]</scope>
    <source>
        <strain evidence="2 3">San01</strain>
    </source>
</reference>
<protein>
    <submittedName>
        <fullName evidence="2">DUF3344 domain-containing protein</fullName>
    </submittedName>
</protein>
<feature type="signal peptide" evidence="1">
    <location>
        <begin position="1"/>
        <end position="30"/>
    </location>
</feature>
<keyword evidence="1" id="KW-0732">Signal</keyword>